<reference evidence="1 2" key="1">
    <citation type="submission" date="2017-11" db="EMBL/GenBank/DDBJ databases">
        <title>De novo assembly and phasing of dikaryotic genomes from two isolates of Puccinia coronata f. sp. avenae, the causal agent of oat crown rust.</title>
        <authorList>
            <person name="Miller M.E."/>
            <person name="Zhang Y."/>
            <person name="Omidvar V."/>
            <person name="Sperschneider J."/>
            <person name="Schwessinger B."/>
            <person name="Raley C."/>
            <person name="Palmer J.M."/>
            <person name="Garnica D."/>
            <person name="Upadhyaya N."/>
            <person name="Rathjen J."/>
            <person name="Taylor J.M."/>
            <person name="Park R.F."/>
            <person name="Dodds P.N."/>
            <person name="Hirsch C.D."/>
            <person name="Kianian S.F."/>
            <person name="Figueroa M."/>
        </authorList>
    </citation>
    <scope>NUCLEOTIDE SEQUENCE [LARGE SCALE GENOMIC DNA]</scope>
    <source>
        <strain evidence="1">12NC29</strain>
    </source>
</reference>
<dbReference type="Proteomes" id="UP000235388">
    <property type="component" value="Unassembled WGS sequence"/>
</dbReference>
<protein>
    <submittedName>
        <fullName evidence="1">Uncharacterized protein</fullName>
    </submittedName>
</protein>
<sequence length="65" mass="7182">MSTISGDKSRLGAGRLRRPVEAMYGTNGIGHQERAAFLVIQLHSLHDELGHLEQGNPMVLDDRDN</sequence>
<organism evidence="1 2">
    <name type="scientific">Puccinia coronata f. sp. avenae</name>
    <dbReference type="NCBI Taxonomy" id="200324"/>
    <lineage>
        <taxon>Eukaryota</taxon>
        <taxon>Fungi</taxon>
        <taxon>Dikarya</taxon>
        <taxon>Basidiomycota</taxon>
        <taxon>Pucciniomycotina</taxon>
        <taxon>Pucciniomycetes</taxon>
        <taxon>Pucciniales</taxon>
        <taxon>Pucciniaceae</taxon>
        <taxon>Puccinia</taxon>
    </lineage>
</organism>
<proteinExistence type="predicted"/>
<name>A0A2N5RY18_9BASI</name>
<gene>
    <name evidence="1" type="ORF">PCANC_26141</name>
</gene>
<evidence type="ECO:0000313" key="1">
    <source>
        <dbReference type="EMBL" id="PLW05897.1"/>
    </source>
</evidence>
<comment type="caution">
    <text evidence="1">The sequence shown here is derived from an EMBL/GenBank/DDBJ whole genome shotgun (WGS) entry which is preliminary data.</text>
</comment>
<dbReference type="AlphaFoldDB" id="A0A2N5RY18"/>
<dbReference type="EMBL" id="PGCJ01001376">
    <property type="protein sequence ID" value="PLW05897.1"/>
    <property type="molecule type" value="Genomic_DNA"/>
</dbReference>
<accession>A0A2N5RY18</accession>
<evidence type="ECO:0000313" key="2">
    <source>
        <dbReference type="Proteomes" id="UP000235388"/>
    </source>
</evidence>
<keyword evidence="2" id="KW-1185">Reference proteome</keyword>